<protein>
    <submittedName>
        <fullName evidence="1">Uncharacterized protein</fullName>
    </submittedName>
</protein>
<reference evidence="1" key="1">
    <citation type="journal article" date="2021" name="Mol. Ecol. Resour.">
        <title>Apolygus lucorum genome provides insights into omnivorousness and mesophyll feeding.</title>
        <authorList>
            <person name="Liu Y."/>
            <person name="Liu H."/>
            <person name="Wang H."/>
            <person name="Huang T."/>
            <person name="Liu B."/>
            <person name="Yang B."/>
            <person name="Yin L."/>
            <person name="Li B."/>
            <person name="Zhang Y."/>
            <person name="Zhang S."/>
            <person name="Jiang F."/>
            <person name="Zhang X."/>
            <person name="Ren Y."/>
            <person name="Wang B."/>
            <person name="Wang S."/>
            <person name="Lu Y."/>
            <person name="Wu K."/>
            <person name="Fan W."/>
            <person name="Wang G."/>
        </authorList>
    </citation>
    <scope>NUCLEOTIDE SEQUENCE</scope>
    <source>
        <strain evidence="1">12Hb</strain>
    </source>
</reference>
<accession>A0A8S9WNB3</accession>
<evidence type="ECO:0000313" key="2">
    <source>
        <dbReference type="Proteomes" id="UP000466442"/>
    </source>
</evidence>
<comment type="caution">
    <text evidence="1">The sequence shown here is derived from an EMBL/GenBank/DDBJ whole genome shotgun (WGS) entry which is preliminary data.</text>
</comment>
<name>A0A8S9WNB3_APOLU</name>
<keyword evidence="2" id="KW-1185">Reference proteome</keyword>
<gene>
    <name evidence="1" type="ORF">GE061_008218</name>
</gene>
<sequence length="405" mass="44864">MSKTKDGPIRSPLPKDSEEKLCEGDRLQLWDRQKTDHRILLVSTRWSFVFKNYRKRLLELTKKLKGLNDESKRDLRAVTAGSVHSGSRGIIDNFEKVSSALEKVDSFVSTLQSGADALPIPALQRAAQYIPIVRHVLKAGRETIDTVVKAQKELANGGSLLSVKNLYGSLGVAKTLVSTVVGIFKKLKNPRNQSDNLNQFEAQRNEELSSPRQNFGSAAAQTDYGKIGKYLHSGLSFACYGSPTVFGFAVMPTGAVPASGFPYGVSLLPNQFRVQSPFGYRKSGARGIIEKDVSSLAMIPIKVVEWLINVPIHVLQTIAEISNKILRRFVSAEEVVNKFLKGDIFGPVGSAIEEVINDIYQLIESVYDWLFDNGDVNMNRAKVVGNLSNTMTHLMSTSRMLRQLF</sequence>
<proteinExistence type="predicted"/>
<organism evidence="1 2">
    <name type="scientific">Apolygus lucorum</name>
    <name type="common">Small green plant bug</name>
    <name type="synonym">Lygocoris lucorum</name>
    <dbReference type="NCBI Taxonomy" id="248454"/>
    <lineage>
        <taxon>Eukaryota</taxon>
        <taxon>Metazoa</taxon>
        <taxon>Ecdysozoa</taxon>
        <taxon>Arthropoda</taxon>
        <taxon>Hexapoda</taxon>
        <taxon>Insecta</taxon>
        <taxon>Pterygota</taxon>
        <taxon>Neoptera</taxon>
        <taxon>Paraneoptera</taxon>
        <taxon>Hemiptera</taxon>
        <taxon>Heteroptera</taxon>
        <taxon>Panheteroptera</taxon>
        <taxon>Cimicomorpha</taxon>
        <taxon>Miridae</taxon>
        <taxon>Mirini</taxon>
        <taxon>Apolygus</taxon>
    </lineage>
</organism>
<evidence type="ECO:0000313" key="1">
    <source>
        <dbReference type="EMBL" id="KAF6198470.1"/>
    </source>
</evidence>
<dbReference type="EMBL" id="WIXP02000016">
    <property type="protein sequence ID" value="KAF6198470.1"/>
    <property type="molecule type" value="Genomic_DNA"/>
</dbReference>
<dbReference type="Proteomes" id="UP000466442">
    <property type="component" value="Linkage Group LG16"/>
</dbReference>
<dbReference type="AlphaFoldDB" id="A0A8S9WNB3"/>